<dbReference type="InterPro" id="IPR036883">
    <property type="entry name" value="PDCD5-like_sf"/>
</dbReference>
<sequence>MDDSELQAIRKARMAELQKQQGGASGGAQAGGSAGNASNDQQQSVEDLLIRLVRSGQIQKKVSEQELISLLEQLSQQESKANKTKIVDNSTICELTFPTSVLKVKMNRKRLLVILEEQIYIYSLKNMELLHVLPVRSNPRGVCGVCQSPLHPFLAYPGNNPGEVIIFNTDSLEPVTVISAHKSDLAIVSFNPPAGKGSKDDRLLLATASEKGTLIRVFDAVTAQRLYEFRRGSMPTTIFSINFEPTTNKYLIVSSATETVHMFKLGEPAKARLRPSNSETEAPAASANKYFTSVLKMLEPQRDYTCLRIPTNGNTGDTSSGNGKTKNLGSANHINREFKSAAAFCKDMVVVVTSEGYLYQFKFRSPEFKDGELVQQYSLKSM</sequence>
<reference evidence="5" key="2">
    <citation type="submission" date="2020-01" db="EMBL/GenBank/DDBJ databases">
        <authorList>
            <person name="Perkins V."/>
            <person name="Lessard M.-H."/>
            <person name="Dugat-Bony E."/>
            <person name="Frenette M."/>
            <person name="Labrie S."/>
        </authorList>
    </citation>
    <scope>NUCLEOTIDE SEQUENCE</scope>
    <source>
        <strain evidence="5">LMA-70</strain>
    </source>
</reference>
<dbReference type="InterPro" id="IPR048720">
    <property type="entry name" value="PROPPIN"/>
</dbReference>
<comment type="similarity">
    <text evidence="3">Belongs to the WD repeat PROPPIN family.</text>
</comment>
<gene>
    <name evidence="5" type="ORF">DV451_004914</name>
</gene>
<evidence type="ECO:0008006" key="7">
    <source>
        <dbReference type="Google" id="ProtNLM"/>
    </source>
</evidence>
<protein>
    <recommendedName>
        <fullName evidence="7">Autophagy-related protein 18</fullName>
    </recommendedName>
</protein>
<organism evidence="5 6">
    <name type="scientific">Geotrichum candidum</name>
    <name type="common">Oospora lactis</name>
    <name type="synonym">Dipodascus geotrichum</name>
    <dbReference type="NCBI Taxonomy" id="1173061"/>
    <lineage>
        <taxon>Eukaryota</taxon>
        <taxon>Fungi</taxon>
        <taxon>Dikarya</taxon>
        <taxon>Ascomycota</taxon>
        <taxon>Saccharomycotina</taxon>
        <taxon>Dipodascomycetes</taxon>
        <taxon>Dipodascales</taxon>
        <taxon>Dipodascaceae</taxon>
        <taxon>Geotrichum</taxon>
    </lineage>
</organism>
<proteinExistence type="inferred from homology"/>
<evidence type="ECO:0000256" key="3">
    <source>
        <dbReference type="ARBA" id="ARBA00025740"/>
    </source>
</evidence>
<evidence type="ECO:0000256" key="4">
    <source>
        <dbReference type="SAM" id="MobiDB-lite"/>
    </source>
</evidence>
<reference evidence="5" key="1">
    <citation type="journal article" date="2020" name="Front. Microbiol.">
        <title>Phenotypic and Genetic Characterization of the Cheese Ripening Yeast Geotrichum candidum.</title>
        <authorList>
            <person name="Perkins V."/>
            <person name="Vignola S."/>
            <person name="Lessard M.H."/>
            <person name="Plante P.L."/>
            <person name="Corbeil J."/>
            <person name="Dugat-Bony E."/>
            <person name="Frenette M."/>
            <person name="Labrie S."/>
        </authorList>
    </citation>
    <scope>NUCLEOTIDE SEQUENCE</scope>
    <source>
        <strain evidence="5">LMA-70</strain>
    </source>
</reference>
<dbReference type="Proteomes" id="UP000750522">
    <property type="component" value="Unassembled WGS sequence"/>
</dbReference>
<dbReference type="GO" id="GO:0005737">
    <property type="term" value="C:cytoplasm"/>
    <property type="evidence" value="ECO:0007669"/>
    <property type="project" value="UniProtKB-ARBA"/>
</dbReference>
<dbReference type="Gene3D" id="1.10.8.140">
    <property type="entry name" value="PDCD5-like"/>
    <property type="match status" value="2"/>
</dbReference>
<dbReference type="GO" id="GO:0003677">
    <property type="term" value="F:DNA binding"/>
    <property type="evidence" value="ECO:0007669"/>
    <property type="project" value="InterPro"/>
</dbReference>
<comment type="caution">
    <text evidence="5">The sequence shown here is derived from an EMBL/GenBank/DDBJ whole genome shotgun (WGS) entry which is preliminary data.</text>
</comment>
<evidence type="ECO:0000313" key="5">
    <source>
        <dbReference type="EMBL" id="KAF5094779.1"/>
    </source>
</evidence>
<evidence type="ECO:0000256" key="1">
    <source>
        <dbReference type="ARBA" id="ARBA00022574"/>
    </source>
</evidence>
<dbReference type="InterPro" id="IPR015943">
    <property type="entry name" value="WD40/YVTN_repeat-like_dom_sf"/>
</dbReference>
<dbReference type="InterPro" id="IPR036322">
    <property type="entry name" value="WD40_repeat_dom_sf"/>
</dbReference>
<evidence type="ECO:0000313" key="6">
    <source>
        <dbReference type="Proteomes" id="UP000750522"/>
    </source>
</evidence>
<dbReference type="Pfam" id="PF21032">
    <property type="entry name" value="PROPPIN"/>
    <property type="match status" value="1"/>
</dbReference>
<dbReference type="InterPro" id="IPR001680">
    <property type="entry name" value="WD40_rpt"/>
</dbReference>
<dbReference type="Gene3D" id="2.130.10.10">
    <property type="entry name" value="YVTN repeat-like/Quinoprotein amine dehydrogenase"/>
    <property type="match status" value="1"/>
</dbReference>
<feature type="compositionally biased region" description="Gly residues" evidence="4">
    <location>
        <begin position="23"/>
        <end position="34"/>
    </location>
</feature>
<accession>A0A9P5KS48</accession>
<dbReference type="SMART" id="SM00320">
    <property type="entry name" value="WD40"/>
    <property type="match status" value="2"/>
</dbReference>
<dbReference type="PANTHER" id="PTHR11227">
    <property type="entry name" value="WD-REPEAT PROTEIN INTERACTING WITH PHOSPHOINOSIDES WIPI -RELATED"/>
    <property type="match status" value="1"/>
</dbReference>
<dbReference type="SUPFAM" id="SSF46950">
    <property type="entry name" value="Double-stranded DNA-binding domain"/>
    <property type="match status" value="1"/>
</dbReference>
<name>A0A9P5KS48_GEOCN</name>
<dbReference type="EMBL" id="QQZK01000170">
    <property type="protein sequence ID" value="KAF5094779.1"/>
    <property type="molecule type" value="Genomic_DNA"/>
</dbReference>
<evidence type="ECO:0000256" key="2">
    <source>
        <dbReference type="ARBA" id="ARBA00022737"/>
    </source>
</evidence>
<dbReference type="SUPFAM" id="SSF50978">
    <property type="entry name" value="WD40 repeat-like"/>
    <property type="match status" value="1"/>
</dbReference>
<keyword evidence="2" id="KW-0677">Repeat</keyword>
<feature type="region of interest" description="Disordered" evidence="4">
    <location>
        <begin position="1"/>
        <end position="42"/>
    </location>
</feature>
<dbReference type="AlphaFoldDB" id="A0A9P5KS48"/>
<keyword evidence="1" id="KW-0853">WD repeat</keyword>